<dbReference type="AlphaFoldDB" id="Q0UK76"/>
<protein>
    <submittedName>
        <fullName evidence="1">Uncharacterized protein</fullName>
    </submittedName>
</protein>
<dbReference type="EMBL" id="CH445335">
    <property type="protein sequence ID" value="EAT85304.1"/>
    <property type="molecule type" value="Genomic_DNA"/>
</dbReference>
<dbReference type="KEGG" id="pno:SNOG_07838"/>
<gene>
    <name evidence="1" type="ORF">SNOG_07838</name>
</gene>
<proteinExistence type="predicted"/>
<dbReference type="RefSeq" id="XP_001798165.1">
    <property type="nucleotide sequence ID" value="XM_001798113.1"/>
</dbReference>
<sequence length="79" mass="8907">MSGLRCPFSKIVDSHLDEEGALRKIWFSTDSAMKTAQGPAMSSLRCISPQIWFFKKHEEGTSVSRNTILDVLCPGRRHL</sequence>
<organism evidence="1 2">
    <name type="scientific">Phaeosphaeria nodorum (strain SN15 / ATCC MYA-4574 / FGSC 10173)</name>
    <name type="common">Glume blotch fungus</name>
    <name type="synonym">Parastagonospora nodorum</name>
    <dbReference type="NCBI Taxonomy" id="321614"/>
    <lineage>
        <taxon>Eukaryota</taxon>
        <taxon>Fungi</taxon>
        <taxon>Dikarya</taxon>
        <taxon>Ascomycota</taxon>
        <taxon>Pezizomycotina</taxon>
        <taxon>Dothideomycetes</taxon>
        <taxon>Pleosporomycetidae</taxon>
        <taxon>Pleosporales</taxon>
        <taxon>Pleosporineae</taxon>
        <taxon>Phaeosphaeriaceae</taxon>
        <taxon>Parastagonospora</taxon>
    </lineage>
</organism>
<evidence type="ECO:0000313" key="2">
    <source>
        <dbReference type="Proteomes" id="UP000001055"/>
    </source>
</evidence>
<dbReference type="GeneID" id="5975058"/>
<evidence type="ECO:0000313" key="1">
    <source>
        <dbReference type="EMBL" id="EAT85304.1"/>
    </source>
</evidence>
<reference evidence="2" key="1">
    <citation type="journal article" date="2007" name="Plant Cell">
        <title>Dothideomycete-plant interactions illuminated by genome sequencing and EST analysis of the wheat pathogen Stagonospora nodorum.</title>
        <authorList>
            <person name="Hane J.K."/>
            <person name="Lowe R.G."/>
            <person name="Solomon P.S."/>
            <person name="Tan K.C."/>
            <person name="Schoch C.L."/>
            <person name="Spatafora J.W."/>
            <person name="Crous P.W."/>
            <person name="Kodira C."/>
            <person name="Birren B.W."/>
            <person name="Galagan J.E."/>
            <person name="Torriani S.F."/>
            <person name="McDonald B.A."/>
            <person name="Oliver R.P."/>
        </authorList>
    </citation>
    <scope>NUCLEOTIDE SEQUENCE [LARGE SCALE GENOMIC DNA]</scope>
    <source>
        <strain evidence="2">SN15 / ATCC MYA-4574 / FGSC 10173</strain>
    </source>
</reference>
<dbReference type="InParanoid" id="Q0UK76"/>
<name>Q0UK76_PHANO</name>
<accession>Q0UK76</accession>
<dbReference type="Proteomes" id="UP000001055">
    <property type="component" value="Unassembled WGS sequence"/>
</dbReference>